<organism evidence="2 3">
    <name type="scientific">Rhodotorula paludigena</name>
    <dbReference type="NCBI Taxonomy" id="86838"/>
    <lineage>
        <taxon>Eukaryota</taxon>
        <taxon>Fungi</taxon>
        <taxon>Dikarya</taxon>
        <taxon>Basidiomycota</taxon>
        <taxon>Pucciniomycotina</taxon>
        <taxon>Microbotryomycetes</taxon>
        <taxon>Sporidiobolales</taxon>
        <taxon>Sporidiobolaceae</taxon>
        <taxon>Rhodotorula</taxon>
    </lineage>
</organism>
<feature type="compositionally biased region" description="Pro residues" evidence="1">
    <location>
        <begin position="301"/>
        <end position="310"/>
    </location>
</feature>
<comment type="caution">
    <text evidence="2">The sequence shown here is derived from an EMBL/GenBank/DDBJ whole genome shotgun (WGS) entry which is preliminary data.</text>
</comment>
<evidence type="ECO:0000313" key="2">
    <source>
        <dbReference type="EMBL" id="GJN90145.1"/>
    </source>
</evidence>
<feature type="compositionally biased region" description="Gly residues" evidence="1">
    <location>
        <begin position="364"/>
        <end position="379"/>
    </location>
</feature>
<sequence length="379" mass="40813">MPLDASLYVLHVRPREGVPGCVDFLEDNTATGTPGEPIYTAYKDPAADVITLADSLSDATLGTHTIAPPPVPNASSNPKHRLVALESPRLDVSLRNPGSFSWTWEMEWEETKFVWSREAHSLIGAERGYTLSVSRRPDPNFPVVVYAPRKKGGGSIQVFDYNLDPPRAPPSQRKKSSLASLAVNEIAVTDASPAALNGYRDRCLKLLEDRALLYLLLVASSPSTVPAVASLAERVKRERYKVSGEEVRLFVDDDGAEAGESVSGKGKKRQSFAAPPTTLKIYLSRIDMGELLPNHRSSLPARPPKPPIRPPINFDEPAPPSGATGGRTKHPPPRPERPPAQGGGKLKRHPSEGQGAETAAQGEPEGGAGWKSWLLGGGK</sequence>
<protein>
    <submittedName>
        <fullName evidence="2">Uncharacterized protein</fullName>
    </submittedName>
</protein>
<dbReference type="AlphaFoldDB" id="A0AAV5GJW0"/>
<evidence type="ECO:0000313" key="3">
    <source>
        <dbReference type="Proteomes" id="UP001342314"/>
    </source>
</evidence>
<gene>
    <name evidence="2" type="ORF">Rhopal_003144-T1</name>
</gene>
<keyword evidence="3" id="KW-1185">Reference proteome</keyword>
<reference evidence="2 3" key="1">
    <citation type="submission" date="2021-12" db="EMBL/GenBank/DDBJ databases">
        <title>High titer production of polyol ester of fatty acids by Rhodotorula paludigena BS15 towards product separation-free biomass refinery.</title>
        <authorList>
            <person name="Mano J."/>
            <person name="Ono H."/>
            <person name="Tanaka T."/>
            <person name="Naito K."/>
            <person name="Sushida H."/>
            <person name="Ike M."/>
            <person name="Tokuyasu K."/>
            <person name="Kitaoka M."/>
        </authorList>
    </citation>
    <scope>NUCLEOTIDE SEQUENCE [LARGE SCALE GENOMIC DNA]</scope>
    <source>
        <strain evidence="2 3">BS15</strain>
    </source>
</reference>
<proteinExistence type="predicted"/>
<name>A0AAV5GJW0_9BASI</name>
<accession>A0AAV5GJW0</accession>
<feature type="region of interest" description="Disordered" evidence="1">
    <location>
        <begin position="293"/>
        <end position="379"/>
    </location>
</feature>
<dbReference type="EMBL" id="BQKY01000006">
    <property type="protein sequence ID" value="GJN90145.1"/>
    <property type="molecule type" value="Genomic_DNA"/>
</dbReference>
<dbReference type="Proteomes" id="UP001342314">
    <property type="component" value="Unassembled WGS sequence"/>
</dbReference>
<evidence type="ECO:0000256" key="1">
    <source>
        <dbReference type="SAM" id="MobiDB-lite"/>
    </source>
</evidence>